<feature type="coiled-coil region" evidence="1">
    <location>
        <begin position="48"/>
        <end position="114"/>
    </location>
</feature>
<gene>
    <name evidence="2" type="ORF">ALO_04231</name>
</gene>
<dbReference type="AlphaFoldDB" id="F7NFL7"/>
<comment type="caution">
    <text evidence="2">The sequence shown here is derived from an EMBL/GenBank/DDBJ whole genome shotgun (WGS) entry which is preliminary data.</text>
</comment>
<evidence type="ECO:0008006" key="4">
    <source>
        <dbReference type="Google" id="ProtNLM"/>
    </source>
</evidence>
<keyword evidence="3" id="KW-1185">Reference proteome</keyword>
<reference evidence="2 3" key="1">
    <citation type="journal article" date="2011" name="EMBO J.">
        <title>Structural diversity of bacterial flagellar motors.</title>
        <authorList>
            <person name="Chen S."/>
            <person name="Beeby M."/>
            <person name="Murphy G.E."/>
            <person name="Leadbetter J.R."/>
            <person name="Hendrixson D.R."/>
            <person name="Briegel A."/>
            <person name="Li Z."/>
            <person name="Shi J."/>
            <person name="Tocheva E.I."/>
            <person name="Muller A."/>
            <person name="Dobro M.J."/>
            <person name="Jensen G.J."/>
        </authorList>
    </citation>
    <scope>NUCLEOTIDE SEQUENCE [LARGE SCALE GENOMIC DNA]</scope>
    <source>
        <strain evidence="2 3">DSM 6540</strain>
    </source>
</reference>
<evidence type="ECO:0000313" key="2">
    <source>
        <dbReference type="EMBL" id="EGO65140.1"/>
    </source>
</evidence>
<evidence type="ECO:0000313" key="3">
    <source>
        <dbReference type="Proteomes" id="UP000003240"/>
    </source>
</evidence>
<keyword evidence="1" id="KW-0175">Coiled coil</keyword>
<dbReference type="STRING" id="1009370.ALO_04231"/>
<protein>
    <recommendedName>
        <fullName evidence="4">ATPase</fullName>
    </recommendedName>
</protein>
<accession>F7NFL7</accession>
<organism evidence="2 3">
    <name type="scientific">Acetonema longum DSM 6540</name>
    <dbReference type="NCBI Taxonomy" id="1009370"/>
    <lineage>
        <taxon>Bacteria</taxon>
        <taxon>Bacillati</taxon>
        <taxon>Bacillota</taxon>
        <taxon>Negativicutes</taxon>
        <taxon>Acetonemataceae</taxon>
        <taxon>Acetonema</taxon>
    </lineage>
</organism>
<name>F7NFL7_9FIRM</name>
<evidence type="ECO:0000256" key="1">
    <source>
        <dbReference type="SAM" id="Coils"/>
    </source>
</evidence>
<sequence>MSIQKILEEMDYLLLNASRVPFTNKRVIAVEDMTRLVDDLRENLPMEIMEANRIINERKRILEDVQRESQALIEQAKQYIVRLTDENAITRQAQEQAGEIIAQARNQAREMQNESLLYADGVFRSLEENLEKALEVVKTGRSSLHHTKDSS</sequence>
<dbReference type="OrthoDB" id="3034637at2"/>
<dbReference type="EMBL" id="AFGF01000030">
    <property type="protein sequence ID" value="EGO65140.1"/>
    <property type="molecule type" value="Genomic_DNA"/>
</dbReference>
<proteinExistence type="predicted"/>
<dbReference type="Proteomes" id="UP000003240">
    <property type="component" value="Unassembled WGS sequence"/>
</dbReference>
<dbReference type="eggNOG" id="COG0711">
    <property type="taxonomic scope" value="Bacteria"/>
</dbReference>
<dbReference type="RefSeq" id="WP_004573069.1">
    <property type="nucleotide sequence ID" value="NZ_AFGF01000030.1"/>
</dbReference>